<reference evidence="1 2" key="1">
    <citation type="journal article" date="2020" name="Biotechnol. Biofuels">
        <title>New insights from the biogas microbiome by comprehensive genome-resolved metagenomics of nearly 1600 species originating from multiple anaerobic digesters.</title>
        <authorList>
            <person name="Campanaro S."/>
            <person name="Treu L."/>
            <person name="Rodriguez-R L.M."/>
            <person name="Kovalovszki A."/>
            <person name="Ziels R.M."/>
            <person name="Maus I."/>
            <person name="Zhu X."/>
            <person name="Kougias P.G."/>
            <person name="Basile A."/>
            <person name="Luo G."/>
            <person name="Schluter A."/>
            <person name="Konstantinidis K.T."/>
            <person name="Angelidaki I."/>
        </authorList>
    </citation>
    <scope>NUCLEOTIDE SEQUENCE [LARGE SCALE GENOMIC DNA]</scope>
    <source>
        <strain evidence="1">AS27yjCOA_202</strain>
    </source>
</reference>
<dbReference type="Proteomes" id="UP000590542">
    <property type="component" value="Unassembled WGS sequence"/>
</dbReference>
<sequence>MYFLSDSIPNKNIKNEKVIIGKPIRNPRGSTLIIVKTPINKSIKRICTLERCTFRNFDEGFSTGNNTEKRSNKNIKIRTTLSTLSFNKLNILMHSLPGHTGNCYYIDFSVFFHL</sequence>
<name>A0A7X9E724_UNCKA</name>
<accession>A0A7X9E724</accession>
<dbReference type="AlphaFoldDB" id="A0A7X9E724"/>
<organism evidence="1 2">
    <name type="scientific">candidate division WWE3 bacterium</name>
    <dbReference type="NCBI Taxonomy" id="2053526"/>
    <lineage>
        <taxon>Bacteria</taxon>
        <taxon>Katanobacteria</taxon>
    </lineage>
</organism>
<evidence type="ECO:0000313" key="1">
    <source>
        <dbReference type="EMBL" id="NMB91483.1"/>
    </source>
</evidence>
<proteinExistence type="predicted"/>
<comment type="caution">
    <text evidence="1">The sequence shown here is derived from an EMBL/GenBank/DDBJ whole genome shotgun (WGS) entry which is preliminary data.</text>
</comment>
<protein>
    <submittedName>
        <fullName evidence="1">Uncharacterized protein</fullName>
    </submittedName>
</protein>
<dbReference type="EMBL" id="JAAZNV010000006">
    <property type="protein sequence ID" value="NMB91483.1"/>
    <property type="molecule type" value="Genomic_DNA"/>
</dbReference>
<evidence type="ECO:0000313" key="2">
    <source>
        <dbReference type="Proteomes" id="UP000590542"/>
    </source>
</evidence>
<gene>
    <name evidence="1" type="ORF">GYA37_01385</name>
</gene>